<name>A0A5E4ACL4_MARMO</name>
<organism evidence="8">
    <name type="scientific">Marmota monax</name>
    <name type="common">Woodchuck</name>
    <dbReference type="NCBI Taxonomy" id="9995"/>
    <lineage>
        <taxon>Eukaryota</taxon>
        <taxon>Metazoa</taxon>
        <taxon>Chordata</taxon>
        <taxon>Craniata</taxon>
        <taxon>Vertebrata</taxon>
        <taxon>Euteleostomi</taxon>
        <taxon>Mammalia</taxon>
        <taxon>Eutheria</taxon>
        <taxon>Euarchontoglires</taxon>
        <taxon>Glires</taxon>
        <taxon>Rodentia</taxon>
        <taxon>Sciuromorpha</taxon>
        <taxon>Sciuridae</taxon>
        <taxon>Xerinae</taxon>
        <taxon>Marmotini</taxon>
        <taxon>Marmota</taxon>
    </lineage>
</organism>
<evidence type="ECO:0000313" key="8">
    <source>
        <dbReference type="EMBL" id="VTJ54944.1"/>
    </source>
</evidence>
<protein>
    <recommendedName>
        <fullName evidence="9">Transmembrane protein 91</fullName>
    </recommendedName>
</protein>
<evidence type="ECO:0000256" key="3">
    <source>
        <dbReference type="ARBA" id="ARBA00022692"/>
    </source>
</evidence>
<dbReference type="AlphaFoldDB" id="A0A5E4ACL4"/>
<comment type="similarity">
    <text evidence="2">Belongs to the CD225/Dispanin family.</text>
</comment>
<feature type="transmembrane region" description="Helical" evidence="7">
    <location>
        <begin position="186"/>
        <end position="208"/>
    </location>
</feature>
<comment type="subcellular location">
    <subcellularLocation>
        <location evidence="1">Membrane</location>
    </subcellularLocation>
</comment>
<dbReference type="Pfam" id="PF04505">
    <property type="entry name" value="CD225"/>
    <property type="match status" value="1"/>
</dbReference>
<dbReference type="PANTHER" id="PTHR14768:SF2">
    <property type="entry name" value="TRANSMEMBRANE PROTEIN 91"/>
    <property type="match status" value="1"/>
</dbReference>
<sequence>MWVCVCGKPVRGKPVRVEGPWELRSVQSWECAGGDCARVKSGATGGGGWVCVLRKDVWAWVGGEERNPLPETPPAMDSPSLRDLQQPLLAGTACQPPAREPVKPELVPPSREIAFAESLRGWQFPPPPLPSVSGGLGEPGPPVLEVGAADPGGSQGTGLGDTSSSDSDSDWDVGSPLSPLLPADHLGLAVFSMLCCFWPLGIASFCLAQKTNKAWAEGDVQGAGAASRRAFLLGVLAIGLGLCTYAAALFPHCDPRGWWPSASVGRTRRFLVLKAEAAASRKGSELETLSPSWPPLTRQQQHEKLNKTPLQPNLSLSCVRGGGHGGGVRTRQVT</sequence>
<evidence type="ECO:0000256" key="4">
    <source>
        <dbReference type="ARBA" id="ARBA00022989"/>
    </source>
</evidence>
<comment type="caution">
    <text evidence="8">The sequence shown here is derived from an EMBL/GenBank/DDBJ whole genome shotgun (WGS) entry which is preliminary data.</text>
</comment>
<dbReference type="GO" id="GO:0016020">
    <property type="term" value="C:membrane"/>
    <property type="evidence" value="ECO:0007669"/>
    <property type="project" value="UniProtKB-SubCell"/>
</dbReference>
<evidence type="ECO:0000256" key="6">
    <source>
        <dbReference type="SAM" id="MobiDB-lite"/>
    </source>
</evidence>
<dbReference type="InterPro" id="IPR007593">
    <property type="entry name" value="CD225/Dispanin_fam"/>
</dbReference>
<reference evidence="8" key="1">
    <citation type="submission" date="2019-04" db="EMBL/GenBank/DDBJ databases">
        <authorList>
            <person name="Alioto T."/>
            <person name="Alioto T."/>
        </authorList>
    </citation>
    <scope>NUCLEOTIDE SEQUENCE [LARGE SCALE GENOMIC DNA]</scope>
</reference>
<gene>
    <name evidence="8" type="ORF">MONAX_5E016123</name>
</gene>
<dbReference type="PANTHER" id="PTHR14768">
    <property type="entry name" value="UPF0338 PROTEIN"/>
    <property type="match status" value="1"/>
</dbReference>
<accession>A0A5E4ACL4</accession>
<dbReference type="EMBL" id="CABDUW010000043">
    <property type="protein sequence ID" value="VTJ54944.1"/>
    <property type="molecule type" value="Genomic_DNA"/>
</dbReference>
<keyword evidence="3 7" id="KW-0812">Transmembrane</keyword>
<evidence type="ECO:0000256" key="5">
    <source>
        <dbReference type="ARBA" id="ARBA00023136"/>
    </source>
</evidence>
<proteinExistence type="inferred from homology"/>
<keyword evidence="5 7" id="KW-0472">Membrane</keyword>
<evidence type="ECO:0000256" key="1">
    <source>
        <dbReference type="ARBA" id="ARBA00004370"/>
    </source>
</evidence>
<feature type="transmembrane region" description="Helical" evidence="7">
    <location>
        <begin position="229"/>
        <end position="250"/>
    </location>
</feature>
<feature type="region of interest" description="Disordered" evidence="6">
    <location>
        <begin position="126"/>
        <end position="172"/>
    </location>
</feature>
<evidence type="ECO:0008006" key="9">
    <source>
        <dbReference type="Google" id="ProtNLM"/>
    </source>
</evidence>
<keyword evidence="4 7" id="KW-1133">Transmembrane helix</keyword>
<evidence type="ECO:0000256" key="2">
    <source>
        <dbReference type="ARBA" id="ARBA00006843"/>
    </source>
</evidence>
<evidence type="ECO:0000256" key="7">
    <source>
        <dbReference type="SAM" id="Phobius"/>
    </source>
</evidence>